<dbReference type="SUPFAM" id="SSF56601">
    <property type="entry name" value="beta-lactamase/transpeptidase-like"/>
    <property type="match status" value="1"/>
</dbReference>
<dbReference type="Proteomes" id="UP000076623">
    <property type="component" value="Chromosome"/>
</dbReference>
<accession>A0A160IML5</accession>
<sequence length="268" mass="30416">MQSVLTTLKTVESEQVGIIIYSTKHQEVVCSFNPDLIVPLASAAKVVIGYCITNWVERGLFHWSDLIEDFQLDKDENSAVLFPHIQGRTSLSLGDLVEVMIACHDSKAADNIVQFCGGWEKVNTEINSSYKHINLSSNPRDVENKGRISEVLSVLKAIFEGYHRHPQLWLPVMNGLVRPQDHFEGIPNHMLNHMSGGFESLVVDIGILGEFHQHPLLYVLGANNLPNRYTNTLSDERIVESMKLMYNEYNIQRKKDDIRREGNELQTS</sequence>
<organism evidence="2 3">
    <name type="scientific">Fictibacillus phosphorivorans</name>
    <dbReference type="NCBI Taxonomy" id="1221500"/>
    <lineage>
        <taxon>Bacteria</taxon>
        <taxon>Bacillati</taxon>
        <taxon>Bacillota</taxon>
        <taxon>Bacilli</taxon>
        <taxon>Bacillales</taxon>
        <taxon>Fictibacillaceae</taxon>
        <taxon>Fictibacillus</taxon>
    </lineage>
</organism>
<gene>
    <name evidence="2" type="ORF">ABE65_010595</name>
</gene>
<evidence type="ECO:0000313" key="3">
    <source>
        <dbReference type="Proteomes" id="UP000076623"/>
    </source>
</evidence>
<evidence type="ECO:0000313" key="2">
    <source>
        <dbReference type="EMBL" id="ANC77226.1"/>
    </source>
</evidence>
<evidence type="ECO:0000259" key="1">
    <source>
        <dbReference type="Pfam" id="PF13354"/>
    </source>
</evidence>
<reference evidence="2 3" key="1">
    <citation type="submission" date="2016-04" db="EMBL/GenBank/DDBJ databases">
        <title>Complete genome sequence of Fictibacillus phosphorivorans G25-29, a strain toxic to nematodes.</title>
        <authorList>
            <person name="Zheng Z."/>
        </authorList>
    </citation>
    <scope>NUCLEOTIDE SEQUENCE [LARGE SCALE GENOMIC DNA]</scope>
    <source>
        <strain evidence="2 3">G25-29</strain>
    </source>
</reference>
<dbReference type="STRING" id="1221500.ABE65_010595"/>
<dbReference type="GO" id="GO:0030655">
    <property type="term" value="P:beta-lactam antibiotic catabolic process"/>
    <property type="evidence" value="ECO:0007669"/>
    <property type="project" value="InterPro"/>
</dbReference>
<dbReference type="KEGG" id="fpn:ABE65_010595"/>
<dbReference type="RefSeq" id="WP_066394535.1">
    <property type="nucleotide sequence ID" value="NZ_CP015378.1"/>
</dbReference>
<dbReference type="Pfam" id="PF13354">
    <property type="entry name" value="Beta-lactamase2"/>
    <property type="match status" value="1"/>
</dbReference>
<dbReference type="Gene3D" id="3.40.710.10">
    <property type="entry name" value="DD-peptidase/beta-lactamase superfamily"/>
    <property type="match status" value="1"/>
</dbReference>
<dbReference type="GO" id="GO:0008800">
    <property type="term" value="F:beta-lactamase activity"/>
    <property type="evidence" value="ECO:0007669"/>
    <property type="project" value="InterPro"/>
</dbReference>
<proteinExistence type="predicted"/>
<feature type="domain" description="Beta-lactamase class A catalytic" evidence="1">
    <location>
        <begin position="25"/>
        <end position="210"/>
    </location>
</feature>
<protein>
    <recommendedName>
        <fullName evidence="1">Beta-lactamase class A catalytic domain-containing protein</fullName>
    </recommendedName>
</protein>
<keyword evidence="3" id="KW-1185">Reference proteome</keyword>
<dbReference type="AlphaFoldDB" id="A0A160IML5"/>
<dbReference type="InterPro" id="IPR012338">
    <property type="entry name" value="Beta-lactam/transpept-like"/>
</dbReference>
<dbReference type="InterPro" id="IPR045155">
    <property type="entry name" value="Beta-lactam_cat"/>
</dbReference>
<dbReference type="EMBL" id="CP015378">
    <property type="protein sequence ID" value="ANC77226.1"/>
    <property type="molecule type" value="Genomic_DNA"/>
</dbReference>
<name>A0A160IML5_9BACL</name>